<evidence type="ECO:0000313" key="1">
    <source>
        <dbReference type="EMBL" id="TBL81859.1"/>
    </source>
</evidence>
<protein>
    <submittedName>
        <fullName evidence="1">DUF1292 domain-containing protein</fullName>
    </submittedName>
</protein>
<proteinExistence type="predicted"/>
<reference evidence="1 2" key="1">
    <citation type="submission" date="2019-02" db="EMBL/GenBank/DDBJ databases">
        <title>Paenibacillus sp. nov., isolated from surface-sterilized tissue of Thalictrum simplex L.</title>
        <authorList>
            <person name="Tuo L."/>
        </authorList>
    </citation>
    <scope>NUCLEOTIDE SEQUENCE [LARGE SCALE GENOMIC DNA]</scope>
    <source>
        <strain evidence="1 2">N2SHLJ1</strain>
    </source>
</reference>
<dbReference type="OrthoDB" id="2990381at2"/>
<dbReference type="EMBL" id="SIRE01000002">
    <property type="protein sequence ID" value="TBL81859.1"/>
    <property type="molecule type" value="Genomic_DNA"/>
</dbReference>
<dbReference type="InterPro" id="IPR009711">
    <property type="entry name" value="UPF0473"/>
</dbReference>
<dbReference type="Pfam" id="PF06949">
    <property type="entry name" value="DUF1292"/>
    <property type="match status" value="1"/>
</dbReference>
<comment type="caution">
    <text evidence="1">The sequence shown here is derived from an EMBL/GenBank/DDBJ whole genome shotgun (WGS) entry which is preliminary data.</text>
</comment>
<accession>A0A4Q9DXL7</accession>
<keyword evidence="2" id="KW-1185">Reference proteome</keyword>
<dbReference type="RefSeq" id="WP_131011364.1">
    <property type="nucleotide sequence ID" value="NZ_SIRE01000002.1"/>
</dbReference>
<dbReference type="Proteomes" id="UP000293142">
    <property type="component" value="Unassembled WGS sequence"/>
</dbReference>
<dbReference type="AlphaFoldDB" id="A0A4Q9DXL7"/>
<name>A0A4Q9DXL7_9BACL</name>
<organism evidence="1 2">
    <name type="scientific">Paenibacillus thalictri</name>
    <dbReference type="NCBI Taxonomy" id="2527873"/>
    <lineage>
        <taxon>Bacteria</taxon>
        <taxon>Bacillati</taxon>
        <taxon>Bacillota</taxon>
        <taxon>Bacilli</taxon>
        <taxon>Bacillales</taxon>
        <taxon>Paenibacillaceae</taxon>
        <taxon>Paenibacillus</taxon>
    </lineage>
</organism>
<gene>
    <name evidence="1" type="ORF">EYB31_00795</name>
</gene>
<evidence type="ECO:0000313" key="2">
    <source>
        <dbReference type="Proteomes" id="UP000293142"/>
    </source>
</evidence>
<sequence length="95" mass="11121">MKETNQLRSQYGDDIILYDEQDESTVYRILAEFKLGEQGYAVIQSDELKKEEEVAIFKVSVKQDGELELETIEDDDEWETVSELYDEMTFPADIE</sequence>